<evidence type="ECO:0000313" key="3">
    <source>
        <dbReference type="Proteomes" id="UP001152622"/>
    </source>
</evidence>
<evidence type="ECO:0000256" key="1">
    <source>
        <dbReference type="SAM" id="MobiDB-lite"/>
    </source>
</evidence>
<organism evidence="2 3">
    <name type="scientific">Synaphobranchus kaupii</name>
    <name type="common">Kaup's arrowtooth eel</name>
    <dbReference type="NCBI Taxonomy" id="118154"/>
    <lineage>
        <taxon>Eukaryota</taxon>
        <taxon>Metazoa</taxon>
        <taxon>Chordata</taxon>
        <taxon>Craniata</taxon>
        <taxon>Vertebrata</taxon>
        <taxon>Euteleostomi</taxon>
        <taxon>Actinopterygii</taxon>
        <taxon>Neopterygii</taxon>
        <taxon>Teleostei</taxon>
        <taxon>Anguilliformes</taxon>
        <taxon>Synaphobranchidae</taxon>
        <taxon>Synaphobranchus</taxon>
    </lineage>
</organism>
<protein>
    <submittedName>
        <fullName evidence="2">Uncharacterized protein</fullName>
    </submittedName>
</protein>
<feature type="region of interest" description="Disordered" evidence="1">
    <location>
        <begin position="1"/>
        <end position="44"/>
    </location>
</feature>
<dbReference type="Proteomes" id="UP001152622">
    <property type="component" value="Chromosome 16"/>
</dbReference>
<keyword evidence="3" id="KW-1185">Reference proteome</keyword>
<dbReference type="AlphaFoldDB" id="A0A9Q1EL15"/>
<proteinExistence type="predicted"/>
<gene>
    <name evidence="2" type="ORF">SKAU_G00353810</name>
</gene>
<evidence type="ECO:0000313" key="2">
    <source>
        <dbReference type="EMBL" id="KAJ8340748.1"/>
    </source>
</evidence>
<accession>A0A9Q1EL15</accession>
<comment type="caution">
    <text evidence="2">The sequence shown here is derived from an EMBL/GenBank/DDBJ whole genome shotgun (WGS) entry which is preliminary data.</text>
</comment>
<sequence length="85" mass="9281">MSSVPAAVPAHHRGDLRVNARAQHTAWEQPAKASRTPSNVRQSEECATRLPVHVSPVSQLHWLRQDGTGAEWSIVQLSRGGLSHS</sequence>
<name>A0A9Q1EL15_SYNKA</name>
<dbReference type="EMBL" id="JAINUF010000016">
    <property type="protein sequence ID" value="KAJ8340748.1"/>
    <property type="molecule type" value="Genomic_DNA"/>
</dbReference>
<reference evidence="2" key="1">
    <citation type="journal article" date="2023" name="Science">
        <title>Genome structures resolve the early diversification of teleost fishes.</title>
        <authorList>
            <person name="Parey E."/>
            <person name="Louis A."/>
            <person name="Montfort J."/>
            <person name="Bouchez O."/>
            <person name="Roques C."/>
            <person name="Iampietro C."/>
            <person name="Lluch J."/>
            <person name="Castinel A."/>
            <person name="Donnadieu C."/>
            <person name="Desvignes T."/>
            <person name="Floi Bucao C."/>
            <person name="Jouanno E."/>
            <person name="Wen M."/>
            <person name="Mejri S."/>
            <person name="Dirks R."/>
            <person name="Jansen H."/>
            <person name="Henkel C."/>
            <person name="Chen W.J."/>
            <person name="Zahm M."/>
            <person name="Cabau C."/>
            <person name="Klopp C."/>
            <person name="Thompson A.W."/>
            <person name="Robinson-Rechavi M."/>
            <person name="Braasch I."/>
            <person name="Lecointre G."/>
            <person name="Bobe J."/>
            <person name="Postlethwait J.H."/>
            <person name="Berthelot C."/>
            <person name="Roest Crollius H."/>
            <person name="Guiguen Y."/>
        </authorList>
    </citation>
    <scope>NUCLEOTIDE SEQUENCE</scope>
    <source>
        <strain evidence="2">WJC10195</strain>
    </source>
</reference>